<evidence type="ECO:0000256" key="4">
    <source>
        <dbReference type="ARBA" id="ARBA00023015"/>
    </source>
</evidence>
<feature type="binding site" evidence="7">
    <location>
        <position position="196"/>
    </location>
    <ligand>
        <name>Zn(2+)</name>
        <dbReference type="ChEBI" id="CHEBI:29105"/>
    </ligand>
</feature>
<keyword evidence="4" id="KW-0805">Transcription regulation</keyword>
<comment type="caution">
    <text evidence="9">The sequence shown here is derived from an EMBL/GenBank/DDBJ whole genome shotgun (WGS) entry which is preliminary data.</text>
</comment>
<dbReference type="AlphaFoldDB" id="A0A2V1ZTT7"/>
<evidence type="ECO:0000256" key="2">
    <source>
        <dbReference type="ARBA" id="ARBA00022491"/>
    </source>
</evidence>
<evidence type="ECO:0000256" key="5">
    <source>
        <dbReference type="ARBA" id="ARBA00023125"/>
    </source>
</evidence>
<dbReference type="InterPro" id="IPR043135">
    <property type="entry name" value="Fur_C"/>
</dbReference>
<dbReference type="GO" id="GO:0045892">
    <property type="term" value="P:negative regulation of DNA-templated transcription"/>
    <property type="evidence" value="ECO:0007669"/>
    <property type="project" value="TreeGrafter"/>
</dbReference>
<sequence length="197" mass="21955">MSTSLSVCDHLHDVQDFTPHDVTERLMAAKEQCHLNGARFTPLRQQIYQLVLAANKPIGAYDLITQLQQMRLSEPDNNDDSSEALNSQQHPMKAASKEISSKKQAPKNVAPPTVYRSLEFLLSEGLIHQLTSINAYVPCCHPRAQHTAAFLICGQCQRVQECSSVPVQEMMSFAEQDVGFIVERSVIELSGRCQACQ</sequence>
<dbReference type="GO" id="GO:1900376">
    <property type="term" value="P:regulation of secondary metabolite biosynthetic process"/>
    <property type="evidence" value="ECO:0007669"/>
    <property type="project" value="TreeGrafter"/>
</dbReference>
<dbReference type="GO" id="GO:0005829">
    <property type="term" value="C:cytosol"/>
    <property type="evidence" value="ECO:0007669"/>
    <property type="project" value="TreeGrafter"/>
</dbReference>
<evidence type="ECO:0000256" key="6">
    <source>
        <dbReference type="ARBA" id="ARBA00023163"/>
    </source>
</evidence>
<keyword evidence="5" id="KW-0238">DNA-binding</keyword>
<name>A0A2V1ZTT7_PSYIM</name>
<dbReference type="PANTHER" id="PTHR33202:SF6">
    <property type="entry name" value="ZINC UPTAKE REGULATION PROTEIN"/>
    <property type="match status" value="1"/>
</dbReference>
<dbReference type="GeneID" id="60255830"/>
<dbReference type="GO" id="GO:0000976">
    <property type="term" value="F:transcription cis-regulatory region binding"/>
    <property type="evidence" value="ECO:0007669"/>
    <property type="project" value="TreeGrafter"/>
</dbReference>
<dbReference type="InterPro" id="IPR036390">
    <property type="entry name" value="WH_DNA-bd_sf"/>
</dbReference>
<gene>
    <name evidence="9" type="ORF">C8D84_11314</name>
</gene>
<dbReference type="Proteomes" id="UP000245655">
    <property type="component" value="Unassembled WGS sequence"/>
</dbReference>
<dbReference type="GO" id="GO:0003700">
    <property type="term" value="F:DNA-binding transcription factor activity"/>
    <property type="evidence" value="ECO:0007669"/>
    <property type="project" value="InterPro"/>
</dbReference>
<feature type="region of interest" description="Disordered" evidence="8">
    <location>
        <begin position="72"/>
        <end position="109"/>
    </location>
</feature>
<dbReference type="GO" id="GO:0008270">
    <property type="term" value="F:zinc ion binding"/>
    <property type="evidence" value="ECO:0007669"/>
    <property type="project" value="TreeGrafter"/>
</dbReference>
<organism evidence="9 10">
    <name type="scientific">Psychrobacter immobilis</name>
    <dbReference type="NCBI Taxonomy" id="498"/>
    <lineage>
        <taxon>Bacteria</taxon>
        <taxon>Pseudomonadati</taxon>
        <taxon>Pseudomonadota</taxon>
        <taxon>Gammaproteobacteria</taxon>
        <taxon>Moraxellales</taxon>
        <taxon>Moraxellaceae</taxon>
        <taxon>Psychrobacter</taxon>
    </lineage>
</organism>
<proteinExistence type="inferred from homology"/>
<evidence type="ECO:0000256" key="1">
    <source>
        <dbReference type="ARBA" id="ARBA00007957"/>
    </source>
</evidence>
<dbReference type="RefSeq" id="WP_109591955.1">
    <property type="nucleotide sequence ID" value="NZ_CAJGZY010000014.1"/>
</dbReference>
<keyword evidence="10" id="KW-1185">Reference proteome</keyword>
<evidence type="ECO:0000256" key="3">
    <source>
        <dbReference type="ARBA" id="ARBA00022833"/>
    </source>
</evidence>
<feature type="binding site" evidence="7">
    <location>
        <position position="153"/>
    </location>
    <ligand>
        <name>Zn(2+)</name>
        <dbReference type="ChEBI" id="CHEBI:29105"/>
    </ligand>
</feature>
<dbReference type="Gene3D" id="3.30.1490.190">
    <property type="match status" value="1"/>
</dbReference>
<dbReference type="InterPro" id="IPR036388">
    <property type="entry name" value="WH-like_DNA-bd_sf"/>
</dbReference>
<keyword evidence="3 7" id="KW-0862">Zinc</keyword>
<dbReference type="PANTHER" id="PTHR33202">
    <property type="entry name" value="ZINC UPTAKE REGULATION PROTEIN"/>
    <property type="match status" value="1"/>
</dbReference>
<evidence type="ECO:0000256" key="8">
    <source>
        <dbReference type="SAM" id="MobiDB-lite"/>
    </source>
</evidence>
<protein>
    <submittedName>
        <fullName evidence="9">Fur family zinc uptake transcriptional regulator</fullName>
    </submittedName>
</protein>
<dbReference type="EMBL" id="QGGM01000013">
    <property type="protein sequence ID" value="PWK08278.1"/>
    <property type="molecule type" value="Genomic_DNA"/>
</dbReference>
<dbReference type="Gene3D" id="1.10.10.10">
    <property type="entry name" value="Winged helix-like DNA-binding domain superfamily/Winged helix DNA-binding domain"/>
    <property type="match status" value="1"/>
</dbReference>
<keyword evidence="6" id="KW-0804">Transcription</keyword>
<evidence type="ECO:0000313" key="9">
    <source>
        <dbReference type="EMBL" id="PWK08278.1"/>
    </source>
</evidence>
<dbReference type="InterPro" id="IPR002481">
    <property type="entry name" value="FUR"/>
</dbReference>
<feature type="binding site" evidence="7">
    <location>
        <position position="193"/>
    </location>
    <ligand>
        <name>Zn(2+)</name>
        <dbReference type="ChEBI" id="CHEBI:29105"/>
    </ligand>
</feature>
<evidence type="ECO:0000256" key="7">
    <source>
        <dbReference type="PIRSR" id="PIRSR602481-1"/>
    </source>
</evidence>
<accession>A0A2V1ZTT7</accession>
<feature type="binding site" evidence="7">
    <location>
        <position position="156"/>
    </location>
    <ligand>
        <name>Zn(2+)</name>
        <dbReference type="ChEBI" id="CHEBI:29105"/>
    </ligand>
</feature>
<evidence type="ECO:0000313" key="10">
    <source>
        <dbReference type="Proteomes" id="UP000245655"/>
    </source>
</evidence>
<comment type="cofactor">
    <cofactor evidence="7">
        <name>Zn(2+)</name>
        <dbReference type="ChEBI" id="CHEBI:29105"/>
    </cofactor>
    <text evidence="7">Binds 1 zinc ion per subunit.</text>
</comment>
<reference evidence="9 10" key="1">
    <citation type="submission" date="2018-05" db="EMBL/GenBank/DDBJ databases">
        <title>Genomic Encyclopedia of Type Strains, Phase IV (KMG-IV): sequencing the most valuable type-strain genomes for metagenomic binning, comparative biology and taxonomic classification.</title>
        <authorList>
            <person name="Goeker M."/>
        </authorList>
    </citation>
    <scope>NUCLEOTIDE SEQUENCE [LARGE SCALE GENOMIC DNA]</scope>
    <source>
        <strain evidence="9 10">DSM 7229</strain>
    </source>
</reference>
<dbReference type="SUPFAM" id="SSF46785">
    <property type="entry name" value="Winged helix' DNA-binding domain"/>
    <property type="match status" value="1"/>
</dbReference>
<comment type="similarity">
    <text evidence="1">Belongs to the Fur family.</text>
</comment>
<keyword evidence="2" id="KW-0678">Repressor</keyword>
<keyword evidence="7" id="KW-0479">Metal-binding</keyword>